<gene>
    <name evidence="2" type="primary">125</name>
    <name evidence="2" type="ORF">SEA_STUBBY_125</name>
</gene>
<feature type="region of interest" description="Disordered" evidence="1">
    <location>
        <begin position="200"/>
        <end position="249"/>
    </location>
</feature>
<evidence type="ECO:0000313" key="2">
    <source>
        <dbReference type="EMBL" id="QAX93431.1"/>
    </source>
</evidence>
<feature type="compositionally biased region" description="Polar residues" evidence="1">
    <location>
        <begin position="224"/>
        <end position="235"/>
    </location>
</feature>
<dbReference type="EMBL" id="MK450423">
    <property type="protein sequence ID" value="QAX93431.1"/>
    <property type="molecule type" value="Genomic_DNA"/>
</dbReference>
<organism evidence="2 3">
    <name type="scientific">Mycobacterium phage Stubby</name>
    <dbReference type="NCBI Taxonomy" id="2510577"/>
    <lineage>
        <taxon>Viruses</taxon>
        <taxon>Duplodnaviria</taxon>
        <taxon>Heunggongvirae</taxon>
        <taxon>Uroviricota</taxon>
        <taxon>Caudoviricetes</taxon>
        <taxon>Ceeclamvirinae</taxon>
        <taxon>Bixzunavirus</taxon>
        <taxon>Bixzunavirus alice</taxon>
    </lineage>
</organism>
<proteinExistence type="predicted"/>
<accession>A0A411AZC4</accession>
<evidence type="ECO:0000313" key="3">
    <source>
        <dbReference type="Proteomes" id="UP000290205"/>
    </source>
</evidence>
<reference evidence="2 3" key="1">
    <citation type="submission" date="2019-01" db="EMBL/GenBank/DDBJ databases">
        <authorList>
            <person name="Divens A.M."/>
            <person name="Fryberger R.B."/>
            <person name="Lauer M.J."/>
            <person name="Garlena R.A."/>
            <person name="Russell D.A."/>
            <person name="Pope W.H."/>
            <person name="Jacobs-Sera D."/>
            <person name="Hatfull G.F."/>
        </authorList>
    </citation>
    <scope>NUCLEOTIDE SEQUENCE [LARGE SCALE GENOMIC DNA]</scope>
</reference>
<name>A0A411AZC4_9CAUD</name>
<feature type="compositionally biased region" description="Polar residues" evidence="1">
    <location>
        <begin position="202"/>
        <end position="215"/>
    </location>
</feature>
<protein>
    <submittedName>
        <fullName evidence="2">Tape measure protein</fullName>
    </submittedName>
</protein>
<sequence length="755" mass="78714">MDVMTSPGGFEYTDDSVIARLAFDIPAQALTDINQLTKAMSAMATEQEAIARTTGTWLDYLNQVPVITERANQAMRDSITTMERMAYIQNEMGGGLGNVGASPMTGGSGPGGYSTAAPAGYVNPFAGQFFGMGQMPQDVAAVQQQLSGIAQQDPRLYANMMAARGQAVNPAILGMVGGAVAGVTGQGGIGGVGGGMGYGNSAPGSMSPQGTQTARDSAAPPDPTQSGATTRSEPTSIPAEPHPDAPPWQRAVMGTVSAAQQIVNETQGSTGRGGNNLLGLASAGLGAAGKFASNHPNALGGFGGRLGTVAKGAGLLGAGAWALNKAQDVGETIQKYEQLGAVQGGDWGTGMKYEAQARMLALNPFITTQQARQAMQMALSEGFRGGEYDTVMDYMLSNFKDMGVQFSTSMDYAKNALYSGQTMEQAAAGSTDLLEAMKRLSADGGASFTTRQETGLQLQSQLVAQGFDVESANRAILGFQEGYGDKKVLQDSIERIGGQIVASPQLMAMTANRLGVHGLLPGALAAGLNEAGFDASKLAEEAAGEIARLVSGMPNRLNRIAAFQELMAQNGVMMDWNQAEALYEKVTGEEKPTERANKRVAETNQNGRSFVDQTGDFLKGLAKPFTTGLMGGLTKAVQGDWDEIWPTIKEGNPFSSDQPKKDNMRDEFARAGRAPAELPQTAEQAAQQQAQTVRTEGQVSGEVRITVDQSGRVSAPASIQLTGQQRNAFAGYGSAQVNNPPPGDYNASTGWGGGG</sequence>
<dbReference type="Proteomes" id="UP000290205">
    <property type="component" value="Segment"/>
</dbReference>
<evidence type="ECO:0000256" key="1">
    <source>
        <dbReference type="SAM" id="MobiDB-lite"/>
    </source>
</evidence>
<feature type="region of interest" description="Disordered" evidence="1">
    <location>
        <begin position="732"/>
        <end position="755"/>
    </location>
</feature>